<reference evidence="2 3" key="1">
    <citation type="submission" date="2023-09" db="EMBL/GenBank/DDBJ databases">
        <authorList>
            <person name="Rey-Velasco X."/>
        </authorList>
    </citation>
    <scope>NUCLEOTIDE SEQUENCE [LARGE SCALE GENOMIC DNA]</scope>
    <source>
        <strain evidence="2 3">P385</strain>
    </source>
</reference>
<accession>A0ABU3B5W0</accession>
<dbReference type="InterPro" id="IPR013321">
    <property type="entry name" value="Arc_rbn_hlx_hlx"/>
</dbReference>
<dbReference type="SUPFAM" id="SSF47598">
    <property type="entry name" value="Ribbon-helix-helix"/>
    <property type="match status" value="1"/>
</dbReference>
<comment type="caution">
    <text evidence="2">The sequence shown here is derived from an EMBL/GenBank/DDBJ whole genome shotgun (WGS) entry which is preliminary data.</text>
</comment>
<gene>
    <name evidence="2" type="ORF">RM531_03465</name>
</gene>
<sequence>MPAITIKNIPAELYDQLKTSAHAHHRSINSELIHCLETALMPRPASPRERLAAAQALRQRVRAERIDADDIQAAKEQGRA</sequence>
<evidence type="ECO:0000259" key="1">
    <source>
        <dbReference type="Pfam" id="PF22513"/>
    </source>
</evidence>
<evidence type="ECO:0000313" key="3">
    <source>
        <dbReference type="Proteomes" id="UP001259982"/>
    </source>
</evidence>
<evidence type="ECO:0000313" key="2">
    <source>
        <dbReference type="EMBL" id="MDT0617520.1"/>
    </source>
</evidence>
<keyword evidence="3" id="KW-1185">Reference proteome</keyword>
<dbReference type="GO" id="GO:0003677">
    <property type="term" value="F:DNA binding"/>
    <property type="evidence" value="ECO:0007669"/>
    <property type="project" value="UniProtKB-KW"/>
</dbReference>
<organism evidence="2 3">
    <name type="scientific">Spectribacter acetivorans</name>
    <dbReference type="NCBI Taxonomy" id="3075603"/>
    <lineage>
        <taxon>Bacteria</taxon>
        <taxon>Pseudomonadati</taxon>
        <taxon>Pseudomonadota</taxon>
        <taxon>Gammaproteobacteria</taxon>
        <taxon>Salinisphaerales</taxon>
        <taxon>Salinisphaeraceae</taxon>
        <taxon>Spectribacter</taxon>
    </lineage>
</organism>
<dbReference type="Proteomes" id="UP001259982">
    <property type="component" value="Unassembled WGS sequence"/>
</dbReference>
<name>A0ABU3B5W0_9GAMM</name>
<dbReference type="Gene3D" id="1.10.1220.10">
    <property type="entry name" value="Met repressor-like"/>
    <property type="match status" value="1"/>
</dbReference>
<protein>
    <submittedName>
        <fullName evidence="2">Arc family DNA-binding protein</fullName>
    </submittedName>
</protein>
<keyword evidence="2" id="KW-0238">DNA-binding</keyword>
<dbReference type="EMBL" id="JAVRHY010000002">
    <property type="protein sequence ID" value="MDT0617520.1"/>
    <property type="molecule type" value="Genomic_DNA"/>
</dbReference>
<feature type="domain" description="Antitoxin FitA-like ribbon-helix-helix" evidence="1">
    <location>
        <begin position="2"/>
        <end position="40"/>
    </location>
</feature>
<dbReference type="RefSeq" id="WP_311657331.1">
    <property type="nucleotide sequence ID" value="NZ_JAVRHY010000002.1"/>
</dbReference>
<dbReference type="Pfam" id="PF22513">
    <property type="entry name" value="FitA-like_RHH"/>
    <property type="match status" value="1"/>
</dbReference>
<dbReference type="InterPro" id="IPR053853">
    <property type="entry name" value="FitA-like_RHH"/>
</dbReference>
<dbReference type="InterPro" id="IPR010985">
    <property type="entry name" value="Ribbon_hlx_hlx"/>
</dbReference>
<proteinExistence type="predicted"/>